<name>A0A024SIC4_HYPJR</name>
<proteinExistence type="predicted"/>
<dbReference type="Proteomes" id="UP000024376">
    <property type="component" value="Unassembled WGS sequence"/>
</dbReference>
<reference evidence="2" key="1">
    <citation type="journal article" date="2013" name="Ind. Biotechnol.">
        <title>Comparative genomics analysis of Trichoderma reesei strains.</title>
        <authorList>
            <person name="Koike H."/>
            <person name="Aerts A."/>
            <person name="LaButti K."/>
            <person name="Grigoriev I.V."/>
            <person name="Baker S.E."/>
        </authorList>
    </citation>
    <scope>NUCLEOTIDE SEQUENCE [LARGE SCALE GENOMIC DNA]</scope>
    <source>
        <strain evidence="2">ATCC 56765 / BCRC 32924 / NRRL 11460 / Rut C-30</strain>
    </source>
</reference>
<evidence type="ECO:0000313" key="2">
    <source>
        <dbReference type="Proteomes" id="UP000024376"/>
    </source>
</evidence>
<protein>
    <submittedName>
        <fullName evidence="1">Uncharacterized protein</fullName>
    </submittedName>
</protein>
<dbReference type="HOGENOM" id="CLU_2015581_0_0_1"/>
<gene>
    <name evidence="1" type="ORF">M419DRAFT_74369</name>
</gene>
<dbReference type="AlphaFoldDB" id="A0A024SIC4"/>
<dbReference type="KEGG" id="trr:M419DRAFT_74369"/>
<evidence type="ECO:0000313" key="1">
    <source>
        <dbReference type="EMBL" id="ETS03897.1"/>
    </source>
</evidence>
<dbReference type="EMBL" id="KI911142">
    <property type="protein sequence ID" value="ETS03897.1"/>
    <property type="molecule type" value="Genomic_DNA"/>
</dbReference>
<organism evidence="1 2">
    <name type="scientific">Hypocrea jecorina (strain ATCC 56765 / BCRC 32924 / NRRL 11460 / Rut C-30)</name>
    <name type="common">Trichoderma reesei</name>
    <dbReference type="NCBI Taxonomy" id="1344414"/>
    <lineage>
        <taxon>Eukaryota</taxon>
        <taxon>Fungi</taxon>
        <taxon>Dikarya</taxon>
        <taxon>Ascomycota</taxon>
        <taxon>Pezizomycotina</taxon>
        <taxon>Sordariomycetes</taxon>
        <taxon>Hypocreomycetidae</taxon>
        <taxon>Hypocreales</taxon>
        <taxon>Hypocreaceae</taxon>
        <taxon>Trichoderma</taxon>
    </lineage>
</organism>
<accession>A0A024SIC4</accession>
<sequence>MSISRIACESPKSPLWISLTARVVSYKLAVFIFSDDAGFRTMRLFGLLLLEPPMMPSFIGKCEVAMALFSSLLMSEPLHRDDMSLKQPPYHYLLQYHKKQFASLLKPLLSRLSTDGSINPADP</sequence>